<dbReference type="EMBL" id="JAQMWT010000340">
    <property type="protein sequence ID" value="KAJ8604061.1"/>
    <property type="molecule type" value="Genomic_DNA"/>
</dbReference>
<dbReference type="Pfam" id="PF00176">
    <property type="entry name" value="SNF2-rel_dom"/>
    <property type="match status" value="1"/>
</dbReference>
<evidence type="ECO:0000256" key="1">
    <source>
        <dbReference type="ARBA" id="ARBA00022801"/>
    </source>
</evidence>
<comment type="caution">
    <text evidence="5">The sequence shown here is derived from an EMBL/GenBank/DDBJ whole genome shotgun (WGS) entry which is preliminary data.</text>
</comment>
<proteinExistence type="predicted"/>
<dbReference type="InterPro" id="IPR027417">
    <property type="entry name" value="P-loop_NTPase"/>
</dbReference>
<name>A0AAD7XMG6_9STRA</name>
<dbReference type="Proteomes" id="UP001230188">
    <property type="component" value="Unassembled WGS sequence"/>
</dbReference>
<dbReference type="InterPro" id="IPR001650">
    <property type="entry name" value="Helicase_C-like"/>
</dbReference>
<sequence length="1144" mass="124479">MSLGIEFEEGMVPRGVGGIALRGGGVQVEMTSISSLGEAGARVCVVGVVVAAGELIEGSEEWRARVRVTLRSGPGRQEICSATLYGDLAWACRGCRTAATLLVSEARVEGEKEIASGGRGVAAFVEDEVLVRVEAAWLRRSNPEWTCEKAHRVAANKLGAFRKKAGLTTGTAARLAMRGERCWRCGDAYEIDRCASWPVCAGRRGKAGDSRAVAIELLPGLETFRVRPLPRPRCEPDATISEEEVHPICALESVATRLRRRAELGEIRGLREPPRAALEAAKKFIDDDPEPLLAKVPPKLRETLLPFQVEGVRFAFRKKRALLADEMGLGKTLQAIAFASALDAPLLVLCPAGLRAYWADQLETWIPDLDPSELCVVRGQNDMPAPPPASPPRALVISFRMLERLPELSQTFTWPTVVVDEAHVLATPASNFARQDPAVTRVACDLIRRATNALLVTGTPSLGRPIAMFSAIDALAAGCRTRKHWLQSLRARDRKHNFARAWAGARRQRAAHRGRVAYDALAFHGELHAILEKLFMARRLKSEVLAQLPPLTRCVARVEHSAAATSFQTSGLAKLDAAAKWIVERLVATRGKLVVFAHHVAVLDGLHAALEAARRDPPLARDDHHDDDDDDENRGGGTWFGRLERIDGSTAPGSRVRITRDFFRDASLRAVLVSVTAGGVGIDLSAASEAIFVESVGLGAAWLRQAEDRLHRRGQTNPVRVVYLLGPVGSWDNRLWPLLDADLRSASAVFNGENNAEAFAVDTVGALPVGGGGGGSSTPPPPPPPSSSRPEAGPTTDADETLGFQVSAHTGRVHLWAAGTRLRENFDLGALERVERLPPALRDDPRRLAAARRFAREWEALAPRQRDVLANATVAPPLVAAVSRLDVERARESRRRHLCSRELATRAEYHEAGELQVVAIEARERRGNLPPIVRTVCRADGSAKCLVCDAFYACSAESLAPDAPPLKNVASLFCGPRCRARYKATSSATGLRQLVFARDAGACANCGADGHRLVEELTALKAADWGRRYARGLELNEKWARYPEHFKKLIETPRDGLAWEADHVRRVADGGGEAAVEAVQTLCETKKKAKKALPLQQQQQQQQQTGGPLQDTVVNTNSSEKEFRVAVSSDDDEALFSDEEVWVK</sequence>
<feature type="domain" description="Helicase C-terminal" evidence="4">
    <location>
        <begin position="574"/>
        <end position="758"/>
    </location>
</feature>
<organism evidence="5 6">
    <name type="scientific">Chrysophaeum taylorii</name>
    <dbReference type="NCBI Taxonomy" id="2483200"/>
    <lineage>
        <taxon>Eukaryota</taxon>
        <taxon>Sar</taxon>
        <taxon>Stramenopiles</taxon>
        <taxon>Ochrophyta</taxon>
        <taxon>Pelagophyceae</taxon>
        <taxon>Pelagomonadales</taxon>
        <taxon>Pelagomonadaceae</taxon>
        <taxon>Chrysophaeum</taxon>
    </lineage>
</organism>
<dbReference type="SMART" id="SM00487">
    <property type="entry name" value="DEXDc"/>
    <property type="match status" value="1"/>
</dbReference>
<dbReference type="GO" id="GO:0043596">
    <property type="term" value="C:nuclear replication fork"/>
    <property type="evidence" value="ECO:0007669"/>
    <property type="project" value="TreeGrafter"/>
</dbReference>
<gene>
    <name evidence="5" type="ORF">CTAYLR_001746</name>
</gene>
<dbReference type="GO" id="GO:0004520">
    <property type="term" value="F:DNA endonuclease activity"/>
    <property type="evidence" value="ECO:0007669"/>
    <property type="project" value="TreeGrafter"/>
</dbReference>
<protein>
    <submittedName>
        <fullName evidence="5">Uncharacterized protein</fullName>
    </submittedName>
</protein>
<dbReference type="GO" id="GO:0031297">
    <property type="term" value="P:replication fork processing"/>
    <property type="evidence" value="ECO:0007669"/>
    <property type="project" value="TreeGrafter"/>
</dbReference>
<dbReference type="PANTHER" id="PTHR45766:SF5">
    <property type="entry name" value="SNF2 DOMAIN-CONTAINING PROTEIN _ HELICASE DOMAIN-CONTAINING PROTEIN _ HNH ENDONUCLEASE DOMAIN-CONTAINING PROTEIN"/>
    <property type="match status" value="1"/>
</dbReference>
<feature type="compositionally biased region" description="Pro residues" evidence="2">
    <location>
        <begin position="778"/>
        <end position="787"/>
    </location>
</feature>
<dbReference type="SUPFAM" id="SSF52540">
    <property type="entry name" value="P-loop containing nucleoside triphosphate hydrolases"/>
    <property type="match status" value="2"/>
</dbReference>
<dbReference type="GO" id="GO:0006281">
    <property type="term" value="P:DNA repair"/>
    <property type="evidence" value="ECO:0007669"/>
    <property type="project" value="TreeGrafter"/>
</dbReference>
<dbReference type="PROSITE" id="PS51194">
    <property type="entry name" value="HELICASE_CTER"/>
    <property type="match status" value="1"/>
</dbReference>
<keyword evidence="6" id="KW-1185">Reference proteome</keyword>
<dbReference type="GO" id="GO:0005524">
    <property type="term" value="F:ATP binding"/>
    <property type="evidence" value="ECO:0007669"/>
    <property type="project" value="InterPro"/>
</dbReference>
<feature type="region of interest" description="Disordered" evidence="2">
    <location>
        <begin position="1094"/>
        <end position="1117"/>
    </location>
</feature>
<evidence type="ECO:0000259" key="3">
    <source>
        <dbReference type="PROSITE" id="PS51192"/>
    </source>
</evidence>
<accession>A0AAD7XMG6</accession>
<dbReference type="PROSITE" id="PS51192">
    <property type="entry name" value="HELICASE_ATP_BIND_1"/>
    <property type="match status" value="1"/>
</dbReference>
<dbReference type="AlphaFoldDB" id="A0AAD7XMG6"/>
<feature type="domain" description="Helicase ATP-binding" evidence="3">
    <location>
        <begin position="312"/>
        <end position="478"/>
    </location>
</feature>
<dbReference type="InterPro" id="IPR014001">
    <property type="entry name" value="Helicase_ATP-bd"/>
</dbReference>
<keyword evidence="1" id="KW-0378">Hydrolase</keyword>
<reference evidence="5" key="1">
    <citation type="submission" date="2023-01" db="EMBL/GenBank/DDBJ databases">
        <title>Metagenome sequencing of chrysophaentin producing Chrysophaeum taylorii.</title>
        <authorList>
            <person name="Davison J."/>
            <person name="Bewley C."/>
        </authorList>
    </citation>
    <scope>NUCLEOTIDE SEQUENCE</scope>
    <source>
        <strain evidence="5">NIES-1699</strain>
    </source>
</reference>
<feature type="region of interest" description="Disordered" evidence="2">
    <location>
        <begin position="767"/>
        <end position="799"/>
    </location>
</feature>
<evidence type="ECO:0000256" key="2">
    <source>
        <dbReference type="SAM" id="MobiDB-lite"/>
    </source>
</evidence>
<dbReference type="Gene3D" id="3.40.50.10810">
    <property type="entry name" value="Tandem AAA-ATPase domain"/>
    <property type="match status" value="1"/>
</dbReference>
<dbReference type="Pfam" id="PF00271">
    <property type="entry name" value="Helicase_C"/>
    <property type="match status" value="1"/>
</dbReference>
<dbReference type="CDD" id="cd18793">
    <property type="entry name" value="SF2_C_SNF"/>
    <property type="match status" value="1"/>
</dbReference>
<dbReference type="GO" id="GO:0016787">
    <property type="term" value="F:hydrolase activity"/>
    <property type="evidence" value="ECO:0007669"/>
    <property type="project" value="UniProtKB-KW"/>
</dbReference>
<feature type="compositionally biased region" description="Low complexity" evidence="2">
    <location>
        <begin position="1094"/>
        <end position="1110"/>
    </location>
</feature>
<dbReference type="InterPro" id="IPR038718">
    <property type="entry name" value="SNF2-like_sf"/>
</dbReference>
<dbReference type="InterPro" id="IPR000330">
    <property type="entry name" value="SNF2_N"/>
</dbReference>
<dbReference type="InterPro" id="IPR049730">
    <property type="entry name" value="SNF2/RAD54-like_C"/>
</dbReference>
<feature type="region of interest" description="Disordered" evidence="2">
    <location>
        <begin position="617"/>
        <end position="640"/>
    </location>
</feature>
<evidence type="ECO:0000313" key="6">
    <source>
        <dbReference type="Proteomes" id="UP001230188"/>
    </source>
</evidence>
<dbReference type="Gene3D" id="3.40.50.300">
    <property type="entry name" value="P-loop containing nucleotide triphosphate hydrolases"/>
    <property type="match status" value="1"/>
</dbReference>
<dbReference type="PANTHER" id="PTHR45766">
    <property type="entry name" value="DNA ANNEALING HELICASE AND ENDONUCLEASE ZRANB3 FAMILY MEMBER"/>
    <property type="match status" value="1"/>
</dbReference>
<evidence type="ECO:0000259" key="4">
    <source>
        <dbReference type="PROSITE" id="PS51194"/>
    </source>
</evidence>
<evidence type="ECO:0000313" key="5">
    <source>
        <dbReference type="EMBL" id="KAJ8604061.1"/>
    </source>
</evidence>